<evidence type="ECO:0000256" key="3">
    <source>
        <dbReference type="ARBA" id="ARBA00023163"/>
    </source>
</evidence>
<name>A0ABQ2KVF9_9NOCA</name>
<evidence type="ECO:0000259" key="5">
    <source>
        <dbReference type="PROSITE" id="PS01124"/>
    </source>
</evidence>
<comment type="caution">
    <text evidence="6">The sequence shown here is derived from an EMBL/GenBank/DDBJ whole genome shotgun (WGS) entry which is preliminary data.</text>
</comment>
<sequence>MVHWDIPRTPMGALLTTRLGEERGVPVATCLRGTGLTADLLADPNAEISATAELAVIANLLRELDDPPGLGLRAGTLFRLTSYGMWGFALISSPTPRSAIQAGLQFIDLTFAFSDIQMRRADTELQLTLTAPDVAEPLRRFVIERDMAAIQTLNRDLLATPIPINHVCFAFPAPPPADLALYTETFGLIPEFDAEECLAGFDQAHVDAPLPQANEHTAAVATEHCRDLLDRRKARGGTAGRVRDILVEHLAHPPDAPQLAAMLFVSERTLRHRLAKEGTSYRALLDEVRERLAEEMLVTRGLPVAEIAHRLGYVEVSSFSQAFRRWKGMGPRAYRDRCRSRGAQRAVDTDSSAVVTTNSASSNRRRRLR</sequence>
<dbReference type="SMART" id="SM00342">
    <property type="entry name" value="HTH_ARAC"/>
    <property type="match status" value="1"/>
</dbReference>
<dbReference type="InterPro" id="IPR009057">
    <property type="entry name" value="Homeodomain-like_sf"/>
</dbReference>
<dbReference type="Gene3D" id="1.10.10.60">
    <property type="entry name" value="Homeodomain-like"/>
    <property type="match status" value="1"/>
</dbReference>
<evidence type="ECO:0000313" key="7">
    <source>
        <dbReference type="Proteomes" id="UP000658127"/>
    </source>
</evidence>
<dbReference type="Pfam" id="PF12833">
    <property type="entry name" value="HTH_18"/>
    <property type="match status" value="1"/>
</dbReference>
<dbReference type="SUPFAM" id="SSF46689">
    <property type="entry name" value="Homeodomain-like"/>
    <property type="match status" value="1"/>
</dbReference>
<evidence type="ECO:0000256" key="1">
    <source>
        <dbReference type="ARBA" id="ARBA00023015"/>
    </source>
</evidence>
<keyword evidence="7" id="KW-1185">Reference proteome</keyword>
<accession>A0ABQ2KVF9</accession>
<dbReference type="InterPro" id="IPR020449">
    <property type="entry name" value="Tscrpt_reg_AraC-type_HTH"/>
</dbReference>
<keyword evidence="2" id="KW-0238">DNA-binding</keyword>
<evidence type="ECO:0000256" key="2">
    <source>
        <dbReference type="ARBA" id="ARBA00023125"/>
    </source>
</evidence>
<protein>
    <submittedName>
        <fullName evidence="6">Transcriptional regulator</fullName>
    </submittedName>
</protein>
<dbReference type="Proteomes" id="UP000658127">
    <property type="component" value="Unassembled WGS sequence"/>
</dbReference>
<dbReference type="PANTHER" id="PTHR47894">
    <property type="entry name" value="HTH-TYPE TRANSCRIPTIONAL REGULATOR GADX"/>
    <property type="match status" value="1"/>
</dbReference>
<organism evidence="6 7">
    <name type="scientific">Nocardia rhizosphaerihabitans</name>
    <dbReference type="NCBI Taxonomy" id="1691570"/>
    <lineage>
        <taxon>Bacteria</taxon>
        <taxon>Bacillati</taxon>
        <taxon>Actinomycetota</taxon>
        <taxon>Actinomycetes</taxon>
        <taxon>Mycobacteriales</taxon>
        <taxon>Nocardiaceae</taxon>
        <taxon>Nocardia</taxon>
    </lineage>
</organism>
<keyword evidence="1" id="KW-0805">Transcription regulation</keyword>
<feature type="compositionally biased region" description="Low complexity" evidence="4">
    <location>
        <begin position="349"/>
        <end position="362"/>
    </location>
</feature>
<feature type="domain" description="HTH araC/xylS-type" evidence="5">
    <location>
        <begin position="240"/>
        <end position="337"/>
    </location>
</feature>
<dbReference type="PROSITE" id="PS01124">
    <property type="entry name" value="HTH_ARAC_FAMILY_2"/>
    <property type="match status" value="1"/>
</dbReference>
<dbReference type="PRINTS" id="PR00032">
    <property type="entry name" value="HTHARAC"/>
</dbReference>
<evidence type="ECO:0000313" key="6">
    <source>
        <dbReference type="EMBL" id="GGN94653.1"/>
    </source>
</evidence>
<evidence type="ECO:0000256" key="4">
    <source>
        <dbReference type="SAM" id="MobiDB-lite"/>
    </source>
</evidence>
<keyword evidence="3" id="KW-0804">Transcription</keyword>
<dbReference type="EMBL" id="BMNE01000008">
    <property type="protein sequence ID" value="GGN94653.1"/>
    <property type="molecule type" value="Genomic_DNA"/>
</dbReference>
<dbReference type="InterPro" id="IPR032687">
    <property type="entry name" value="AraC-type_N"/>
</dbReference>
<dbReference type="Pfam" id="PF12625">
    <property type="entry name" value="Arabinose_bd"/>
    <property type="match status" value="1"/>
</dbReference>
<dbReference type="PANTHER" id="PTHR47894:SF1">
    <property type="entry name" value="HTH-TYPE TRANSCRIPTIONAL REGULATOR VQSM"/>
    <property type="match status" value="1"/>
</dbReference>
<reference evidence="7" key="1">
    <citation type="journal article" date="2019" name="Int. J. Syst. Evol. Microbiol.">
        <title>The Global Catalogue of Microorganisms (GCM) 10K type strain sequencing project: providing services to taxonomists for standard genome sequencing and annotation.</title>
        <authorList>
            <consortium name="The Broad Institute Genomics Platform"/>
            <consortium name="The Broad Institute Genome Sequencing Center for Infectious Disease"/>
            <person name="Wu L."/>
            <person name="Ma J."/>
        </authorList>
    </citation>
    <scope>NUCLEOTIDE SEQUENCE [LARGE SCALE GENOMIC DNA]</scope>
    <source>
        <strain evidence="7">CGMCC 4.7329</strain>
    </source>
</reference>
<proteinExistence type="predicted"/>
<dbReference type="InterPro" id="IPR018060">
    <property type="entry name" value="HTH_AraC"/>
</dbReference>
<gene>
    <name evidence="6" type="ORF">GCM10011610_57870</name>
</gene>
<feature type="region of interest" description="Disordered" evidence="4">
    <location>
        <begin position="337"/>
        <end position="369"/>
    </location>
</feature>